<name>A0A6M3IJV4_9ZZZZ</name>
<gene>
    <name evidence="2" type="ORF">MM415B01611_0017</name>
</gene>
<dbReference type="AlphaFoldDB" id="A0A6M3IJV4"/>
<dbReference type="Pfam" id="PF18897">
    <property type="entry name" value="Gp3-like"/>
    <property type="match status" value="1"/>
</dbReference>
<dbReference type="InterPro" id="IPR043991">
    <property type="entry name" value="Gp3-like"/>
</dbReference>
<proteinExistence type="predicted"/>
<feature type="compositionally biased region" description="Pro residues" evidence="1">
    <location>
        <begin position="339"/>
        <end position="361"/>
    </location>
</feature>
<evidence type="ECO:0000313" key="2">
    <source>
        <dbReference type="EMBL" id="QJA57654.1"/>
    </source>
</evidence>
<sequence length="369" mass="41182">MRIQRGSHAFRRQFELGGIIRLGGERSRGEWNQELSYFRLTDAPRLVEHYGEKPTLLHVMLPDEDPEIVFEDAYELWRGSKKENVKGVLLCRGNGEICERLVDEDHPWERDEMPCPTPPECVLAREKTTEKVARETGNPGAACGAVGRLRVICYRVNVMEVYEIRTGSINAFQGLRNQLENLKQSPIFGGRLTGIPFILERVPKTNKFGGTNYPVKLRVPTWKEMEKELGYLGAIVRKVQSVVSGAQLPPPPDPHRPLLPEPGAPGSVPDDLVAKTHLLPPAPTTTVERVPEEPRFPRSRQVVEMPPGELSPEEEQAMLDVISTPDERASDRERKGLPPEEPTPTPAPAPKTPTPKTPAPAPKRRGLLG</sequence>
<dbReference type="EMBL" id="MT141285">
    <property type="protein sequence ID" value="QJA57654.1"/>
    <property type="molecule type" value="Genomic_DNA"/>
</dbReference>
<organism evidence="2">
    <name type="scientific">viral metagenome</name>
    <dbReference type="NCBI Taxonomy" id="1070528"/>
    <lineage>
        <taxon>unclassified sequences</taxon>
        <taxon>metagenomes</taxon>
        <taxon>organismal metagenomes</taxon>
    </lineage>
</organism>
<reference evidence="2" key="1">
    <citation type="submission" date="2020-03" db="EMBL/GenBank/DDBJ databases">
        <title>The deep terrestrial virosphere.</title>
        <authorList>
            <person name="Holmfeldt K."/>
            <person name="Nilsson E."/>
            <person name="Simone D."/>
            <person name="Lopez-Fernandez M."/>
            <person name="Wu X."/>
            <person name="de Brujin I."/>
            <person name="Lundin D."/>
            <person name="Andersson A."/>
            <person name="Bertilsson S."/>
            <person name="Dopson M."/>
        </authorList>
    </citation>
    <scope>NUCLEOTIDE SEQUENCE</scope>
    <source>
        <strain evidence="2">MM415B01611</strain>
    </source>
</reference>
<accession>A0A6M3IJV4</accession>
<feature type="compositionally biased region" description="Basic and acidic residues" evidence="1">
    <location>
        <begin position="325"/>
        <end position="338"/>
    </location>
</feature>
<evidence type="ECO:0000256" key="1">
    <source>
        <dbReference type="SAM" id="MobiDB-lite"/>
    </source>
</evidence>
<protein>
    <submittedName>
        <fullName evidence="2">Uncharacterized protein</fullName>
    </submittedName>
</protein>
<feature type="region of interest" description="Disordered" evidence="1">
    <location>
        <begin position="245"/>
        <end position="369"/>
    </location>
</feature>